<keyword evidence="2" id="KW-1185">Reference proteome</keyword>
<reference evidence="1 2" key="1">
    <citation type="journal article" date="2016" name="Sci. Rep.">
        <title>Metabolic traits of an uncultured archaeal lineage -MSBL1- from brine pools of the Red Sea.</title>
        <authorList>
            <person name="Mwirichia R."/>
            <person name="Alam I."/>
            <person name="Rashid M."/>
            <person name="Vinu M."/>
            <person name="Ba-Alawi W."/>
            <person name="Anthony Kamau A."/>
            <person name="Kamanda Ngugi D."/>
            <person name="Goker M."/>
            <person name="Klenk H.P."/>
            <person name="Bajic V."/>
            <person name="Stingl U."/>
        </authorList>
    </citation>
    <scope>NUCLEOTIDE SEQUENCE [LARGE SCALE GENOMIC DNA]</scope>
    <source>
        <strain evidence="1">SCGC-AAA385M02</strain>
    </source>
</reference>
<comment type="caution">
    <text evidence="1">The sequence shown here is derived from an EMBL/GenBank/DDBJ whole genome shotgun (WGS) entry which is preliminary data.</text>
</comment>
<evidence type="ECO:0000313" key="2">
    <source>
        <dbReference type="Proteomes" id="UP000070248"/>
    </source>
</evidence>
<dbReference type="Proteomes" id="UP000070248">
    <property type="component" value="Unassembled WGS sequence"/>
</dbReference>
<protein>
    <submittedName>
        <fullName evidence="1">Uncharacterized protein</fullName>
    </submittedName>
</protein>
<accession>A0A133VR94</accession>
<proteinExistence type="predicted"/>
<dbReference type="AlphaFoldDB" id="A0A133VR94"/>
<gene>
    <name evidence="1" type="ORF">AKJ59_00080</name>
</gene>
<organism evidence="1 2">
    <name type="scientific">candidate division MSBL1 archaeon SCGC-AAA385M02</name>
    <dbReference type="NCBI Taxonomy" id="1698287"/>
    <lineage>
        <taxon>Archaea</taxon>
        <taxon>Methanobacteriati</taxon>
        <taxon>Methanobacteriota</taxon>
        <taxon>candidate division MSBL1</taxon>
    </lineage>
</organism>
<sequence>MTLIFTSTKGNQTTFPRKQVNNNGVTSAKSGMPFKSQHMTQGNDFSLHRKAYNEFNTKENIEKAMKKGNMFMVNKGIAPFSSSSSYIERRKQQAIGKGSRTSNGVSMSFKNSEPYSRKTALAKARGGGSVAPKKKIIHI</sequence>
<dbReference type="EMBL" id="LHYL01000001">
    <property type="protein sequence ID" value="KXB08964.1"/>
    <property type="molecule type" value="Genomic_DNA"/>
</dbReference>
<evidence type="ECO:0000313" key="1">
    <source>
        <dbReference type="EMBL" id="KXB08964.1"/>
    </source>
</evidence>
<name>A0A133VR94_9EURY</name>